<dbReference type="Proteomes" id="UP000236488">
    <property type="component" value="Unassembled WGS sequence"/>
</dbReference>
<name>A0A2K2U4B9_9ACTN</name>
<evidence type="ECO:0000313" key="3">
    <source>
        <dbReference type="Proteomes" id="UP000236488"/>
    </source>
</evidence>
<feature type="region of interest" description="Disordered" evidence="1">
    <location>
        <begin position="1"/>
        <end position="39"/>
    </location>
</feature>
<keyword evidence="3" id="KW-1185">Reference proteome</keyword>
<evidence type="ECO:0000256" key="1">
    <source>
        <dbReference type="SAM" id="MobiDB-lite"/>
    </source>
</evidence>
<proteinExistence type="predicted"/>
<gene>
    <name evidence="2" type="ORF">C2L80_08455</name>
</gene>
<evidence type="ECO:0000313" key="2">
    <source>
        <dbReference type="EMBL" id="PNV65092.1"/>
    </source>
</evidence>
<protein>
    <submittedName>
        <fullName evidence="2">Uncharacterized protein</fullName>
    </submittedName>
</protein>
<reference evidence="2 3" key="1">
    <citation type="journal article" date="2018" name="Int. J. Syst. Evol. Microbiol.">
        <title>Rubneribacter badeniensis gen. nov., sp. nov. and Enteroscipio rubneri gen. nov., sp. nov., new members of the Eggerthellaceae isolated from human faeces.</title>
        <authorList>
            <person name="Danylec N."/>
            <person name="Gobl A."/>
            <person name="Stoll D.A."/>
            <person name="Hetzer B."/>
            <person name="Kulling S.E."/>
            <person name="Huch M."/>
        </authorList>
    </citation>
    <scope>NUCLEOTIDE SEQUENCE [LARGE SCALE GENOMIC DNA]</scope>
    <source>
        <strain evidence="2 3">ResAG-85</strain>
    </source>
</reference>
<dbReference type="EMBL" id="PPEL01000048">
    <property type="protein sequence ID" value="PNV65092.1"/>
    <property type="molecule type" value="Genomic_DNA"/>
</dbReference>
<sequence length="60" mass="6098">MEAGPRWRGVEHPAVDRFAQGGTEMPGTGAGAGASAGASLCPRSQPLASLNPFLMQGTFP</sequence>
<comment type="caution">
    <text evidence="2">The sequence shown here is derived from an EMBL/GenBank/DDBJ whole genome shotgun (WGS) entry which is preliminary data.</text>
</comment>
<dbReference type="AlphaFoldDB" id="A0A2K2U4B9"/>
<organism evidence="2 3">
    <name type="scientific">Rubneribacter badeniensis</name>
    <dbReference type="NCBI Taxonomy" id="2070688"/>
    <lineage>
        <taxon>Bacteria</taxon>
        <taxon>Bacillati</taxon>
        <taxon>Actinomycetota</taxon>
        <taxon>Coriobacteriia</taxon>
        <taxon>Eggerthellales</taxon>
        <taxon>Eggerthellaceae</taxon>
        <taxon>Rubneribacter</taxon>
    </lineage>
</organism>
<accession>A0A2K2U4B9</accession>